<dbReference type="FunFam" id="1.10.510.10:FF:000571">
    <property type="entry name" value="Maternal embryonic leucine zipper kinase"/>
    <property type="match status" value="1"/>
</dbReference>
<dbReference type="PROSITE" id="PS50011">
    <property type="entry name" value="PROTEIN_KINASE_DOM"/>
    <property type="match status" value="1"/>
</dbReference>
<dbReference type="GO" id="GO:0005524">
    <property type="term" value="F:ATP binding"/>
    <property type="evidence" value="ECO:0007669"/>
    <property type="project" value="UniProtKB-UniRule"/>
</dbReference>
<keyword evidence="3" id="KW-0723">Serine/threonine-protein kinase</keyword>
<comment type="caution">
    <text evidence="13">The sequence shown here is derived from an EMBL/GenBank/DDBJ whole genome shotgun (WGS) entry which is preliminary data.</text>
</comment>
<dbReference type="VEuPathDB" id="AmoebaDB:NF0077440"/>
<dbReference type="Gene3D" id="3.30.200.20">
    <property type="entry name" value="Phosphorylase Kinase, domain 1"/>
    <property type="match status" value="1"/>
</dbReference>
<evidence type="ECO:0000256" key="8">
    <source>
        <dbReference type="ARBA" id="ARBA00047899"/>
    </source>
</evidence>
<dbReference type="FunFam" id="3.30.200.20:FF:000191">
    <property type="entry name" value="3-phosphoinositide-dependent protein kinase 2-like"/>
    <property type="match status" value="1"/>
</dbReference>
<evidence type="ECO:0000256" key="3">
    <source>
        <dbReference type="ARBA" id="ARBA00022527"/>
    </source>
</evidence>
<dbReference type="InterPro" id="IPR033931">
    <property type="entry name" value="PDK1-typ_PH"/>
</dbReference>
<evidence type="ECO:0000256" key="9">
    <source>
        <dbReference type="ARBA" id="ARBA00048679"/>
    </source>
</evidence>
<dbReference type="CDD" id="cd05581">
    <property type="entry name" value="STKc_PDK1"/>
    <property type="match status" value="1"/>
</dbReference>
<evidence type="ECO:0000256" key="6">
    <source>
        <dbReference type="ARBA" id="ARBA00022777"/>
    </source>
</evidence>
<keyword evidence="6" id="KW-0418">Kinase</keyword>
<accession>A0A6A5BDN8</accession>
<dbReference type="InterPro" id="IPR017441">
    <property type="entry name" value="Protein_kinase_ATP_BS"/>
</dbReference>
<keyword evidence="14" id="KW-1185">Reference proteome</keyword>
<dbReference type="PANTHER" id="PTHR24356:SF163">
    <property type="entry name" value="3-PHOSPHOINOSITIDE-DEPENDENT PROTEIN KINASE 1-RELATED"/>
    <property type="match status" value="1"/>
</dbReference>
<dbReference type="Proteomes" id="UP000444721">
    <property type="component" value="Unassembled WGS sequence"/>
</dbReference>
<dbReference type="InterPro" id="IPR011993">
    <property type="entry name" value="PH-like_dom_sf"/>
</dbReference>
<protein>
    <recommendedName>
        <fullName evidence="2">non-specific serine/threonine protein kinase</fullName>
        <ecNumber evidence="2">2.7.11.1</ecNumber>
    </recommendedName>
</protein>
<feature type="domain" description="Protein kinase" evidence="12">
    <location>
        <begin position="105"/>
        <end position="348"/>
    </location>
</feature>
<reference evidence="13 14" key="1">
    <citation type="journal article" date="2019" name="Sci. Rep.">
        <title>Nanopore sequencing improves the draft genome of the human pathogenic amoeba Naegleria fowleri.</title>
        <authorList>
            <person name="Liechti N."/>
            <person name="Schurch N."/>
            <person name="Bruggmann R."/>
            <person name="Wittwer M."/>
        </authorList>
    </citation>
    <scope>NUCLEOTIDE SEQUENCE [LARGE SCALE GENOMIC DNA]</scope>
    <source>
        <strain evidence="13 14">ATCC 30894</strain>
    </source>
</reference>
<dbReference type="OMA" id="QYRVPDN"/>
<comment type="catalytic activity">
    <reaction evidence="8">
        <text>L-threonyl-[protein] + ATP = O-phospho-L-threonyl-[protein] + ADP + H(+)</text>
        <dbReference type="Rhea" id="RHEA:46608"/>
        <dbReference type="Rhea" id="RHEA-COMP:11060"/>
        <dbReference type="Rhea" id="RHEA-COMP:11605"/>
        <dbReference type="ChEBI" id="CHEBI:15378"/>
        <dbReference type="ChEBI" id="CHEBI:30013"/>
        <dbReference type="ChEBI" id="CHEBI:30616"/>
        <dbReference type="ChEBI" id="CHEBI:61977"/>
        <dbReference type="ChEBI" id="CHEBI:456216"/>
        <dbReference type="EC" id="2.7.11.1"/>
    </reaction>
</comment>
<evidence type="ECO:0000256" key="10">
    <source>
        <dbReference type="PROSITE-ProRule" id="PRU10141"/>
    </source>
</evidence>
<dbReference type="GO" id="GO:0035556">
    <property type="term" value="P:intracellular signal transduction"/>
    <property type="evidence" value="ECO:0007669"/>
    <property type="project" value="TreeGrafter"/>
</dbReference>
<dbReference type="VEuPathDB" id="AmoebaDB:FDP41_008950"/>
<evidence type="ECO:0000256" key="7">
    <source>
        <dbReference type="ARBA" id="ARBA00022840"/>
    </source>
</evidence>
<evidence type="ECO:0000313" key="13">
    <source>
        <dbReference type="EMBL" id="KAF0972701.1"/>
    </source>
</evidence>
<organism evidence="13 14">
    <name type="scientific">Naegleria fowleri</name>
    <name type="common">Brain eating amoeba</name>
    <dbReference type="NCBI Taxonomy" id="5763"/>
    <lineage>
        <taxon>Eukaryota</taxon>
        <taxon>Discoba</taxon>
        <taxon>Heterolobosea</taxon>
        <taxon>Tetramitia</taxon>
        <taxon>Eutetramitia</taxon>
        <taxon>Vahlkampfiidae</taxon>
        <taxon>Naegleria</taxon>
    </lineage>
</organism>
<dbReference type="Gene3D" id="2.30.29.30">
    <property type="entry name" value="Pleckstrin-homology domain (PH domain)/Phosphotyrosine-binding domain (PTB)"/>
    <property type="match status" value="1"/>
</dbReference>
<dbReference type="InterPro" id="IPR039046">
    <property type="entry name" value="PDPK1"/>
</dbReference>
<dbReference type="Gene3D" id="1.10.510.10">
    <property type="entry name" value="Transferase(Phosphotransferase) domain 1"/>
    <property type="match status" value="1"/>
</dbReference>
<evidence type="ECO:0000313" key="14">
    <source>
        <dbReference type="Proteomes" id="UP000444721"/>
    </source>
</evidence>
<dbReference type="OrthoDB" id="347657at2759"/>
<comment type="similarity">
    <text evidence="1">Belongs to the protein kinase superfamily. AGC Ser/Thr protein kinase family. PDPK1 subfamily.</text>
</comment>
<keyword evidence="7 10" id="KW-0067">ATP-binding</keyword>
<dbReference type="SUPFAM" id="SSF56112">
    <property type="entry name" value="Protein kinase-like (PK-like)"/>
    <property type="match status" value="1"/>
</dbReference>
<dbReference type="InterPro" id="IPR000719">
    <property type="entry name" value="Prot_kinase_dom"/>
</dbReference>
<feature type="compositionally biased region" description="Low complexity" evidence="11">
    <location>
        <begin position="33"/>
        <end position="52"/>
    </location>
</feature>
<dbReference type="PROSITE" id="PS00107">
    <property type="entry name" value="PROTEIN_KINASE_ATP"/>
    <property type="match status" value="1"/>
</dbReference>
<dbReference type="Pfam" id="PF14593">
    <property type="entry name" value="PH_3"/>
    <property type="match status" value="1"/>
</dbReference>
<gene>
    <name evidence="13" type="ORF">FDP41_008950</name>
</gene>
<evidence type="ECO:0000256" key="5">
    <source>
        <dbReference type="ARBA" id="ARBA00022741"/>
    </source>
</evidence>
<dbReference type="EMBL" id="VFQX01000066">
    <property type="protein sequence ID" value="KAF0972701.1"/>
    <property type="molecule type" value="Genomic_DNA"/>
</dbReference>
<feature type="compositionally biased region" description="Low complexity" evidence="11">
    <location>
        <begin position="10"/>
        <end position="23"/>
    </location>
</feature>
<evidence type="ECO:0000256" key="1">
    <source>
        <dbReference type="ARBA" id="ARBA00010006"/>
    </source>
</evidence>
<keyword evidence="4" id="KW-0808">Transferase</keyword>
<dbReference type="PANTHER" id="PTHR24356">
    <property type="entry name" value="SERINE/THREONINE-PROTEIN KINASE"/>
    <property type="match status" value="1"/>
</dbReference>
<dbReference type="RefSeq" id="XP_044557415.1">
    <property type="nucleotide sequence ID" value="XM_044712857.1"/>
</dbReference>
<proteinExistence type="inferred from homology"/>
<dbReference type="AlphaFoldDB" id="A0A6A5BDN8"/>
<dbReference type="GO" id="GO:0004674">
    <property type="term" value="F:protein serine/threonine kinase activity"/>
    <property type="evidence" value="ECO:0007669"/>
    <property type="project" value="UniProtKB-KW"/>
</dbReference>
<sequence length="500" mass="56774">MSLAQALPQSSGAALTATTSTMMHPPPPPPQQQPQSSNNNNSTNNNTNSSSTTHHHGSVGSNQQPPISPMPVSPRSSSTPPTGIPPQYHHHEGMMPRKSYSCEDFELGEQIGEGAYSRVVLATFKPTGKQYALKIIKKQLILKENKTKTVKMEKQVLNMMDHDNVIKLFCTFQDANNLYFALEYAPGGELYSYIKNYGPFSLEATQFYTAEIVNAMEYMHSLGIIHRDLKAEEEVTVGDSPLKAKKGTFCGTVQYVSPEILKDEDCTEAADLWALGCIVYQMLTATHPFKAESEYLIFQKILKREFEFPDDFPYVARDLVDKLLQLDAMKRLGVGPCGYKELKAHPFFDGIDFNNLKNQTPPSIVPFADLDAIELEDKQDDFDEPNPYIVEKLNEKWSLFLLKNESIIYTRKVIKRRRLTAKKRQLILTDWPRLMYIDYENMVVKGFVPLSKTLKVIKKSDNNMILRTPGRDYIIEDVNGCVDKWAYWIEKMISEKLGTN</sequence>
<evidence type="ECO:0000256" key="2">
    <source>
        <dbReference type="ARBA" id="ARBA00012513"/>
    </source>
</evidence>
<name>A0A6A5BDN8_NAEFO</name>
<evidence type="ECO:0000256" key="4">
    <source>
        <dbReference type="ARBA" id="ARBA00022679"/>
    </source>
</evidence>
<comment type="catalytic activity">
    <reaction evidence="9">
        <text>L-seryl-[protein] + ATP = O-phospho-L-seryl-[protein] + ADP + H(+)</text>
        <dbReference type="Rhea" id="RHEA:17989"/>
        <dbReference type="Rhea" id="RHEA-COMP:9863"/>
        <dbReference type="Rhea" id="RHEA-COMP:11604"/>
        <dbReference type="ChEBI" id="CHEBI:15378"/>
        <dbReference type="ChEBI" id="CHEBI:29999"/>
        <dbReference type="ChEBI" id="CHEBI:30616"/>
        <dbReference type="ChEBI" id="CHEBI:83421"/>
        <dbReference type="ChEBI" id="CHEBI:456216"/>
        <dbReference type="EC" id="2.7.11.1"/>
    </reaction>
</comment>
<evidence type="ECO:0000259" key="12">
    <source>
        <dbReference type="PROSITE" id="PS50011"/>
    </source>
</evidence>
<dbReference type="GeneID" id="68116167"/>
<keyword evidence="5 10" id="KW-0547">Nucleotide-binding</keyword>
<dbReference type="EC" id="2.7.11.1" evidence="2"/>
<dbReference type="SUPFAM" id="SSF50729">
    <property type="entry name" value="PH domain-like"/>
    <property type="match status" value="1"/>
</dbReference>
<dbReference type="Pfam" id="PF00069">
    <property type="entry name" value="Pkinase"/>
    <property type="match status" value="1"/>
</dbReference>
<dbReference type="VEuPathDB" id="AmoebaDB:NfTy_047440"/>
<dbReference type="InterPro" id="IPR050236">
    <property type="entry name" value="Ser_Thr_kinase_AGC"/>
</dbReference>
<feature type="binding site" evidence="10">
    <location>
        <position position="143"/>
    </location>
    <ligand>
        <name>ATP</name>
        <dbReference type="ChEBI" id="CHEBI:30616"/>
    </ligand>
</feature>
<dbReference type="InterPro" id="IPR011009">
    <property type="entry name" value="Kinase-like_dom_sf"/>
</dbReference>
<feature type="region of interest" description="Disordered" evidence="11">
    <location>
        <begin position="1"/>
        <end position="94"/>
    </location>
</feature>
<evidence type="ECO:0000256" key="11">
    <source>
        <dbReference type="SAM" id="MobiDB-lite"/>
    </source>
</evidence>